<dbReference type="PANTHER" id="PTHR21503:SF8">
    <property type="entry name" value="F-BOX ASSOCIATED DOMAIN-CONTAINING PROTEIN-RELATED"/>
    <property type="match status" value="1"/>
</dbReference>
<feature type="domain" description="F-box" evidence="1">
    <location>
        <begin position="1"/>
        <end position="47"/>
    </location>
</feature>
<dbReference type="Pfam" id="PF00646">
    <property type="entry name" value="F-box"/>
    <property type="match status" value="1"/>
</dbReference>
<accession>A0A1I7UTK6</accession>
<reference evidence="3" key="1">
    <citation type="submission" date="2016-11" db="UniProtKB">
        <authorList>
            <consortium name="WormBaseParasite"/>
        </authorList>
    </citation>
    <scope>IDENTIFICATION</scope>
</reference>
<organism evidence="2 3">
    <name type="scientific">Caenorhabditis tropicalis</name>
    <dbReference type="NCBI Taxonomy" id="1561998"/>
    <lineage>
        <taxon>Eukaryota</taxon>
        <taxon>Metazoa</taxon>
        <taxon>Ecdysozoa</taxon>
        <taxon>Nematoda</taxon>
        <taxon>Chromadorea</taxon>
        <taxon>Rhabditida</taxon>
        <taxon>Rhabditina</taxon>
        <taxon>Rhabditomorpha</taxon>
        <taxon>Rhabditoidea</taxon>
        <taxon>Rhabditidae</taxon>
        <taxon>Peloderinae</taxon>
        <taxon>Caenorhabditis</taxon>
    </lineage>
</organism>
<evidence type="ECO:0000313" key="3">
    <source>
        <dbReference type="WBParaSite" id="Csp11.Scaffold630.g19215.t1"/>
    </source>
</evidence>
<evidence type="ECO:0000259" key="1">
    <source>
        <dbReference type="PROSITE" id="PS50181"/>
    </source>
</evidence>
<dbReference type="PANTHER" id="PTHR21503">
    <property type="entry name" value="F-BOX-CONTAINING HYPOTHETICAL PROTEIN C.ELEGANS"/>
    <property type="match status" value="1"/>
</dbReference>
<dbReference type="AlphaFoldDB" id="A0A1I7UTK6"/>
<evidence type="ECO:0000313" key="2">
    <source>
        <dbReference type="Proteomes" id="UP000095282"/>
    </source>
</evidence>
<name>A0A1I7UTK6_9PELO</name>
<keyword evidence="2" id="KW-1185">Reference proteome</keyword>
<dbReference type="eggNOG" id="ENOG502TKI0">
    <property type="taxonomic scope" value="Eukaryota"/>
</dbReference>
<proteinExistence type="predicted"/>
<sequence>MDLLRLPLIVLKDVFKNMEFREQFLISSMSKRARSILKLTSVKFDFLFIFEYDFFINWSQWPSYLSKTALIAPELCIGGEKMRMSVNSDGIILSGKLARKHLPLIAHLLDTLGKPTFSVQFHDPTEPASVLKFMKAINKRKESIESFKYYSPETSSELVPRILDECTEVTDCIYINILLPKDFVYTPPRPFKAKELHVRGGINWIHPESFVNCANIIVLASHDPKQTAQCWSSFLNKWMGSDTRLQKLWFNFFQRSDMKSITEALNNLGTLRKLDRYWIEVKRMDGMEFFIDYRYVYIAIYTKQAYLEKLKEDEEGENLR</sequence>
<dbReference type="InterPro" id="IPR001810">
    <property type="entry name" value="F-box_dom"/>
</dbReference>
<dbReference type="WBParaSite" id="Csp11.Scaffold630.g19215.t1">
    <property type="protein sequence ID" value="Csp11.Scaffold630.g19215.t1"/>
    <property type="gene ID" value="Csp11.Scaffold630.g19215"/>
</dbReference>
<protein>
    <submittedName>
        <fullName evidence="3">F-box domain-containing protein</fullName>
    </submittedName>
</protein>
<dbReference type="Proteomes" id="UP000095282">
    <property type="component" value="Unplaced"/>
</dbReference>
<dbReference type="PROSITE" id="PS50181">
    <property type="entry name" value="FBOX"/>
    <property type="match status" value="1"/>
</dbReference>